<dbReference type="Gene3D" id="3.30.470.20">
    <property type="entry name" value="ATP-grasp fold, B domain"/>
    <property type="match status" value="1"/>
</dbReference>
<evidence type="ECO:0000256" key="1">
    <source>
        <dbReference type="ARBA" id="ARBA00022598"/>
    </source>
</evidence>
<dbReference type="PROSITE" id="PS50975">
    <property type="entry name" value="ATP_GRASP"/>
    <property type="match status" value="1"/>
</dbReference>
<dbReference type="InterPro" id="IPR052032">
    <property type="entry name" value="ATP-dep_AA_Ligase"/>
</dbReference>
<keyword evidence="3" id="KW-0067">ATP-binding</keyword>
<dbReference type="InterPro" id="IPR011761">
    <property type="entry name" value="ATP-grasp"/>
</dbReference>
<dbReference type="SUPFAM" id="SSF56059">
    <property type="entry name" value="Glutathione synthetase ATP-binding domain-like"/>
    <property type="match status" value="1"/>
</dbReference>
<evidence type="ECO:0000256" key="2">
    <source>
        <dbReference type="ARBA" id="ARBA00022741"/>
    </source>
</evidence>
<dbReference type="AlphaFoldDB" id="A0A837G9K6"/>
<keyword evidence="2" id="KW-0547">Nucleotide-binding</keyword>
<dbReference type="Pfam" id="PF13535">
    <property type="entry name" value="ATP-grasp_4"/>
    <property type="match status" value="1"/>
</dbReference>
<evidence type="ECO:0000256" key="3">
    <source>
        <dbReference type="ARBA" id="ARBA00022840"/>
    </source>
</evidence>
<protein>
    <submittedName>
        <fullName evidence="4">Uncharacterized protein</fullName>
    </submittedName>
</protein>
<comment type="caution">
    <text evidence="4">The sequence shown here is derived from an EMBL/GenBank/DDBJ whole genome shotgun (WGS) entry which is preliminary data.</text>
</comment>
<dbReference type="PANTHER" id="PTHR43585:SF2">
    <property type="entry name" value="ATP-GRASP ENZYME FSQD"/>
    <property type="match status" value="1"/>
</dbReference>
<dbReference type="PANTHER" id="PTHR43585">
    <property type="entry name" value="FUMIPYRROLE BIOSYNTHESIS PROTEIN C"/>
    <property type="match status" value="1"/>
</dbReference>
<organism evidence="4">
    <name type="scientific">Vibrio coralliilyticus</name>
    <dbReference type="NCBI Taxonomy" id="190893"/>
    <lineage>
        <taxon>Bacteria</taxon>
        <taxon>Pseudomonadati</taxon>
        <taxon>Pseudomonadota</taxon>
        <taxon>Gammaproteobacteria</taxon>
        <taxon>Vibrionales</taxon>
        <taxon>Vibrionaceae</taxon>
        <taxon>Vibrio</taxon>
    </lineage>
</organism>
<reference evidence="4" key="1">
    <citation type="journal article" date="2015" name="BMC Genomics">
        <title>Genome mining reveals unlocked bioactive potential of marine Gram-negative bacteria.</title>
        <authorList>
            <person name="Machado H."/>
            <person name="Sonnenschein E.C."/>
            <person name="Melchiorsen J."/>
            <person name="Gram L."/>
        </authorList>
    </citation>
    <scope>NUCLEOTIDE SEQUENCE</scope>
    <source>
        <strain evidence="4">S2052</strain>
    </source>
</reference>
<proteinExistence type="predicted"/>
<name>A0A837G9K6_9VIBR</name>
<dbReference type="GO" id="GO:0016874">
    <property type="term" value="F:ligase activity"/>
    <property type="evidence" value="ECO:0007669"/>
    <property type="project" value="UniProtKB-KW"/>
</dbReference>
<dbReference type="Gene3D" id="3.30.1490.20">
    <property type="entry name" value="ATP-grasp fold, A domain"/>
    <property type="match status" value="1"/>
</dbReference>
<dbReference type="GO" id="GO:0046872">
    <property type="term" value="F:metal ion binding"/>
    <property type="evidence" value="ECO:0007669"/>
    <property type="project" value="InterPro"/>
</dbReference>
<dbReference type="RefSeq" id="WP_045985503.1">
    <property type="nucleotide sequence ID" value="NZ_CP063053.1"/>
</dbReference>
<dbReference type="Gene3D" id="3.40.50.20">
    <property type="match status" value="1"/>
</dbReference>
<gene>
    <name evidence="4" type="ORF">TW71_08115</name>
</gene>
<dbReference type="GO" id="GO:0005524">
    <property type="term" value="F:ATP binding"/>
    <property type="evidence" value="ECO:0007669"/>
    <property type="project" value="UniProtKB-UniRule"/>
</dbReference>
<sequence>MNTIVIIGGQDEIFEELHLEHCQILAVNIPYFIGDALRNTAKQIIVIDTFNDEAVLNALIELSNTYSIDAVFSYSELGVLPASFATKTLNLPGIEHDIARSCRNKSTLRERLAHTDFALPFSACVTESDVHNALTEMALPIVVKDPMGAGSANVKICSTDEEVTQFSSRLFKQGFEQVLLEKYCTGIEYSVETLTLNGQHHVLGITDKALIEGTVVESHHVFPTALSLAEQDEVSSYVVALLDAINHRHGPMHIEVKKDGHQLGLIEINNRCGGDYIWEMVSKVTGVNMYRASILAHFNGETDCHRWADAPKYHTMCYLSLFGHITPSQLRDRLPASVDIVRAEWPEKTSLSNDIGDSTQRPGFVLLGSKDGEVHMASLVADIQGTISSFV</sequence>
<evidence type="ECO:0000313" key="4">
    <source>
        <dbReference type="EMBL" id="KJY74899.1"/>
    </source>
</evidence>
<dbReference type="InterPro" id="IPR013815">
    <property type="entry name" value="ATP_grasp_subdomain_1"/>
</dbReference>
<keyword evidence="1" id="KW-0436">Ligase</keyword>
<dbReference type="EMBL" id="JXXR01000008">
    <property type="protein sequence ID" value="KJY74899.1"/>
    <property type="molecule type" value="Genomic_DNA"/>
</dbReference>
<accession>A0A837G9K6</accession>